<dbReference type="EMBL" id="CAJPWZ010000467">
    <property type="protein sequence ID" value="CAG2193948.1"/>
    <property type="molecule type" value="Genomic_DNA"/>
</dbReference>
<gene>
    <name evidence="1" type="ORF">MEDL_8960</name>
</gene>
<comment type="caution">
    <text evidence="1">The sequence shown here is derived from an EMBL/GenBank/DDBJ whole genome shotgun (WGS) entry which is preliminary data.</text>
</comment>
<proteinExistence type="predicted"/>
<organism evidence="1 2">
    <name type="scientific">Mytilus edulis</name>
    <name type="common">Blue mussel</name>
    <dbReference type="NCBI Taxonomy" id="6550"/>
    <lineage>
        <taxon>Eukaryota</taxon>
        <taxon>Metazoa</taxon>
        <taxon>Spiralia</taxon>
        <taxon>Lophotrochozoa</taxon>
        <taxon>Mollusca</taxon>
        <taxon>Bivalvia</taxon>
        <taxon>Autobranchia</taxon>
        <taxon>Pteriomorphia</taxon>
        <taxon>Mytilida</taxon>
        <taxon>Mytiloidea</taxon>
        <taxon>Mytilidae</taxon>
        <taxon>Mytilinae</taxon>
        <taxon>Mytilus</taxon>
    </lineage>
</organism>
<dbReference type="AlphaFoldDB" id="A0A8S3QEM1"/>
<evidence type="ECO:0000313" key="1">
    <source>
        <dbReference type="EMBL" id="CAG2193948.1"/>
    </source>
</evidence>
<dbReference type="PANTHER" id="PTHR47331:SF6">
    <property type="entry name" value="DOUBLECORTIN DOMAIN-CONTAINING PROTEIN"/>
    <property type="match status" value="1"/>
</dbReference>
<accession>A0A8S3QEM1</accession>
<dbReference type="PANTHER" id="PTHR47331">
    <property type="entry name" value="PHD-TYPE DOMAIN-CONTAINING PROTEIN"/>
    <property type="match status" value="1"/>
</dbReference>
<name>A0A8S3QEM1_MYTED</name>
<evidence type="ECO:0000313" key="2">
    <source>
        <dbReference type="Proteomes" id="UP000683360"/>
    </source>
</evidence>
<dbReference type="Proteomes" id="UP000683360">
    <property type="component" value="Unassembled WGS sequence"/>
</dbReference>
<sequence length="275" mass="31304">MVDHMQVGFSPMDGGSHAGWIFADGWWIICRLDFRRWMVDHMQVGFSTMDGGSHAADIATRGINPAELSNSLWIKGPAFLYNISLGNLDNGPHQLVDADSDKEIRPEVQVAKTQTVDQNNVHRLGTHRFSKFSEWRTLVRAISLLKQLVRNRAHHNDKPEHLDAYKQPDALKQAQQFIIREVQMENYRDEIDSIKHGTSLHNNSSLSQLSPILDVDDTLRVGVAIVEKTFPSSDQKVRKVQIRVVRDGKPVSYVRPINELVMLVEHVELKESEID</sequence>
<protein>
    <submittedName>
        <fullName evidence="1">Uncharacterized protein</fullName>
    </submittedName>
</protein>
<reference evidence="1" key="1">
    <citation type="submission" date="2021-03" db="EMBL/GenBank/DDBJ databases">
        <authorList>
            <person name="Bekaert M."/>
        </authorList>
    </citation>
    <scope>NUCLEOTIDE SEQUENCE</scope>
</reference>
<keyword evidence="2" id="KW-1185">Reference proteome</keyword>